<dbReference type="Pfam" id="PF00023">
    <property type="entry name" value="Ank"/>
    <property type="match status" value="1"/>
</dbReference>
<accession>A0A8S3UJY8</accession>
<dbReference type="EMBL" id="CAJPWZ010002690">
    <property type="protein sequence ID" value="CAG2243045.1"/>
    <property type="molecule type" value="Genomic_DNA"/>
</dbReference>
<reference evidence="4" key="1">
    <citation type="submission" date="2021-03" db="EMBL/GenBank/DDBJ databases">
        <authorList>
            <person name="Bekaert M."/>
        </authorList>
    </citation>
    <scope>NUCLEOTIDE SEQUENCE</scope>
</reference>
<keyword evidence="5" id="KW-1185">Reference proteome</keyword>
<dbReference type="PROSITE" id="PS50088">
    <property type="entry name" value="ANK_REPEAT"/>
    <property type="match status" value="2"/>
</dbReference>
<feature type="repeat" description="ANK" evidence="3">
    <location>
        <begin position="173"/>
        <end position="205"/>
    </location>
</feature>
<dbReference type="SUPFAM" id="SSF48403">
    <property type="entry name" value="Ankyrin repeat"/>
    <property type="match status" value="1"/>
</dbReference>
<sequence length="224" mass="25384">MYQALQKTNNLEKLEDIISGLDLTQETATDLISEIFYDAVQKSRIEMMKFLVGKGANINYENCFKQSVLFVVLINNNPDNENILKFLLENGADVNHENINGQSDFMYLMDKGKLSYSYLLDLVDYVSNIHEKSVRTGGSYLHIAVERVHDKTRVDMLNKLLKMGLEVNCLDNNGDTPLHLMGGIACYCSIVLLLENGADIRMRNILGETVLHCLAYSKRIARLL</sequence>
<dbReference type="InterPro" id="IPR036770">
    <property type="entry name" value="Ankyrin_rpt-contain_sf"/>
</dbReference>
<evidence type="ECO:0000256" key="3">
    <source>
        <dbReference type="PROSITE-ProRule" id="PRU00023"/>
    </source>
</evidence>
<proteinExistence type="predicted"/>
<dbReference type="AlphaFoldDB" id="A0A8S3UJY8"/>
<keyword evidence="2 3" id="KW-0040">ANK repeat</keyword>
<evidence type="ECO:0000256" key="1">
    <source>
        <dbReference type="ARBA" id="ARBA00022737"/>
    </source>
</evidence>
<protein>
    <recommendedName>
        <fullName evidence="6">Ankyrin repeat protein</fullName>
    </recommendedName>
</protein>
<comment type="caution">
    <text evidence="4">The sequence shown here is derived from an EMBL/GenBank/DDBJ whole genome shotgun (WGS) entry which is preliminary data.</text>
</comment>
<dbReference type="PROSITE" id="PS50297">
    <property type="entry name" value="ANK_REP_REGION"/>
    <property type="match status" value="1"/>
</dbReference>
<feature type="repeat" description="ANK" evidence="3">
    <location>
        <begin position="136"/>
        <end position="172"/>
    </location>
</feature>
<dbReference type="InterPro" id="IPR002110">
    <property type="entry name" value="Ankyrin_rpt"/>
</dbReference>
<evidence type="ECO:0008006" key="6">
    <source>
        <dbReference type="Google" id="ProtNLM"/>
    </source>
</evidence>
<evidence type="ECO:0000313" key="5">
    <source>
        <dbReference type="Proteomes" id="UP000683360"/>
    </source>
</evidence>
<evidence type="ECO:0000313" key="4">
    <source>
        <dbReference type="EMBL" id="CAG2243045.1"/>
    </source>
</evidence>
<dbReference type="SMART" id="SM00248">
    <property type="entry name" value="ANK"/>
    <property type="match status" value="4"/>
</dbReference>
<dbReference type="Proteomes" id="UP000683360">
    <property type="component" value="Unassembled WGS sequence"/>
</dbReference>
<gene>
    <name evidence="4" type="ORF">MEDL_55174</name>
</gene>
<organism evidence="4 5">
    <name type="scientific">Mytilus edulis</name>
    <name type="common">Blue mussel</name>
    <dbReference type="NCBI Taxonomy" id="6550"/>
    <lineage>
        <taxon>Eukaryota</taxon>
        <taxon>Metazoa</taxon>
        <taxon>Spiralia</taxon>
        <taxon>Lophotrochozoa</taxon>
        <taxon>Mollusca</taxon>
        <taxon>Bivalvia</taxon>
        <taxon>Autobranchia</taxon>
        <taxon>Pteriomorphia</taxon>
        <taxon>Mytilida</taxon>
        <taxon>Mytiloidea</taxon>
        <taxon>Mytilidae</taxon>
        <taxon>Mytilinae</taxon>
        <taxon>Mytilus</taxon>
    </lineage>
</organism>
<dbReference type="PANTHER" id="PTHR24126">
    <property type="entry name" value="ANKYRIN REPEAT, PH AND SEC7 DOMAIN CONTAINING PROTEIN SECG-RELATED"/>
    <property type="match status" value="1"/>
</dbReference>
<evidence type="ECO:0000256" key="2">
    <source>
        <dbReference type="ARBA" id="ARBA00023043"/>
    </source>
</evidence>
<dbReference type="Gene3D" id="1.25.40.20">
    <property type="entry name" value="Ankyrin repeat-containing domain"/>
    <property type="match status" value="2"/>
</dbReference>
<dbReference type="OrthoDB" id="445896at2759"/>
<keyword evidence="1" id="KW-0677">Repeat</keyword>
<name>A0A8S3UJY8_MYTED</name>